<evidence type="ECO:0000313" key="1">
    <source>
        <dbReference type="EMBL" id="PTB42264.1"/>
    </source>
</evidence>
<gene>
    <name evidence="1" type="ORF">M441DRAFT_110473</name>
</gene>
<name>A0A2T3ZBS7_TRIA4</name>
<dbReference type="Proteomes" id="UP000240493">
    <property type="component" value="Unassembled WGS sequence"/>
</dbReference>
<accession>A0A2T3ZBS7</accession>
<reference evidence="1 2" key="1">
    <citation type="submission" date="2016-07" db="EMBL/GenBank/DDBJ databases">
        <title>Multiple horizontal gene transfer events from other fungi enriched the ability of initially mycotrophic Trichoderma (Ascomycota) to feed on dead plant biomass.</title>
        <authorList>
            <consortium name="DOE Joint Genome Institute"/>
            <person name="Aerts A."/>
            <person name="Atanasova L."/>
            <person name="Chenthamara K."/>
            <person name="Zhang J."/>
            <person name="Grujic M."/>
            <person name="Henrissat B."/>
            <person name="Kuo A."/>
            <person name="Salamov A."/>
            <person name="Lipzen A."/>
            <person name="Labutti K."/>
            <person name="Barry K."/>
            <person name="Miao Y."/>
            <person name="Rahimi M.J."/>
            <person name="Shen Q."/>
            <person name="Grigoriev I.V."/>
            <person name="Kubicek C.P."/>
            <person name="Druzhinina I.S."/>
        </authorList>
    </citation>
    <scope>NUCLEOTIDE SEQUENCE [LARGE SCALE GENOMIC DNA]</scope>
    <source>
        <strain evidence="1 2">CBS 433.97</strain>
    </source>
</reference>
<feature type="non-terminal residue" evidence="1">
    <location>
        <position position="322"/>
    </location>
</feature>
<protein>
    <submittedName>
        <fullName evidence="1">Uncharacterized protein</fullName>
    </submittedName>
</protein>
<evidence type="ECO:0000313" key="2">
    <source>
        <dbReference type="Proteomes" id="UP000240493"/>
    </source>
</evidence>
<feature type="non-terminal residue" evidence="1">
    <location>
        <position position="1"/>
    </location>
</feature>
<organism evidence="1 2">
    <name type="scientific">Trichoderma asperellum (strain ATCC 204424 / CBS 433.97 / NBRC 101777)</name>
    <dbReference type="NCBI Taxonomy" id="1042311"/>
    <lineage>
        <taxon>Eukaryota</taxon>
        <taxon>Fungi</taxon>
        <taxon>Dikarya</taxon>
        <taxon>Ascomycota</taxon>
        <taxon>Pezizomycotina</taxon>
        <taxon>Sordariomycetes</taxon>
        <taxon>Hypocreomycetidae</taxon>
        <taxon>Hypocreales</taxon>
        <taxon>Hypocreaceae</taxon>
        <taxon>Trichoderma</taxon>
    </lineage>
</organism>
<sequence>HHNSAPPKRKRRASPPAVNREIHPIANDCDYIFGTWKAQAGKARAHRGQNQLLSHSVDKMRTEIPIIRSPPDRALWPKATYSPHSPFIPIRQSPDLSCLPTQTCISPSPPLCFLCSGYLGDKHSYTICSTCKANYTAPSHCLSEEDEYDEFLPVSPSPQDGNSDSPVLLVDKCITEWKKTCLTNSADNCAAYALSSPRSVCSDDESDGCATPALSCSSSVYSQDESDLYEYHEYLIGTETSRVVSCILTDSANSCTTPELSSPSSVYSQDGYDEEKPEIDTRGYYELPWVAEYFDEHQHSIHKELEDNVEDDCSIEINILYK</sequence>
<dbReference type="AlphaFoldDB" id="A0A2T3ZBS7"/>
<proteinExistence type="predicted"/>
<dbReference type="OrthoDB" id="4899494at2759"/>
<dbReference type="EMBL" id="KZ679260">
    <property type="protein sequence ID" value="PTB42264.1"/>
    <property type="molecule type" value="Genomic_DNA"/>
</dbReference>
<keyword evidence="2" id="KW-1185">Reference proteome</keyword>